<evidence type="ECO:0000313" key="9">
    <source>
        <dbReference type="EMBL" id="PNV67289.1"/>
    </source>
</evidence>
<sequence length="359" mass="37922">MTRNVQRTSKAAVCLLLSLMLAVPVAFGSPTSAHAVTAAEKQAEAEAALASLNAMQEQLDQASADYGQALSEQQEAEDSRDAAQARIDELNGQISEMQEHLGDRARTMYRSGSSSMLDLLLGSTSFQAFATNWDMLAQINESDAEMVQQTKDLRAEVEDEKAVYEEQARVAQEKADEAKRIEEEAASTVASMQATYDSLSAEAAELLEQERAAEEAARAAAAAAAVEAAAREAAAANTNRGGGGGGGAPSYVPSTGNAIVDRAYSQLGKPYVWGATGPNSFDCSGLVGYALTGGYSRVGTTYTFMSWPRVSDPQPGDICTNDHHCGIYIGGGQMIHAPRTGDVVKVGPVHSGMIFVRQP</sequence>
<dbReference type="SUPFAM" id="SSF54001">
    <property type="entry name" value="Cysteine proteinases"/>
    <property type="match status" value="1"/>
</dbReference>
<proteinExistence type="inferred from homology"/>
<dbReference type="OrthoDB" id="5244330at2"/>
<evidence type="ECO:0000259" key="8">
    <source>
        <dbReference type="PROSITE" id="PS51935"/>
    </source>
</evidence>
<evidence type="ECO:0000256" key="7">
    <source>
        <dbReference type="SAM" id="SignalP"/>
    </source>
</evidence>
<evidence type="ECO:0000313" key="10">
    <source>
        <dbReference type="Proteomes" id="UP000236197"/>
    </source>
</evidence>
<dbReference type="Gene3D" id="3.90.1720.10">
    <property type="entry name" value="endopeptidase domain like (from Nostoc punctiforme)"/>
    <property type="match status" value="1"/>
</dbReference>
<dbReference type="Pfam" id="PF00877">
    <property type="entry name" value="NLPC_P60"/>
    <property type="match status" value="1"/>
</dbReference>
<dbReference type="InterPro" id="IPR000064">
    <property type="entry name" value="NLP_P60_dom"/>
</dbReference>
<evidence type="ECO:0000256" key="3">
    <source>
        <dbReference type="ARBA" id="ARBA00022729"/>
    </source>
</evidence>
<dbReference type="GO" id="GO:0006508">
    <property type="term" value="P:proteolysis"/>
    <property type="evidence" value="ECO:0007669"/>
    <property type="project" value="UniProtKB-KW"/>
</dbReference>
<keyword evidence="10" id="KW-1185">Reference proteome</keyword>
<dbReference type="RefSeq" id="WP_103265362.1">
    <property type="nucleotide sequence ID" value="NZ_CABMLE010000010.1"/>
</dbReference>
<name>A0A2K2UAJ1_9ACTN</name>
<feature type="domain" description="NlpC/P60" evidence="8">
    <location>
        <begin position="253"/>
        <end position="359"/>
    </location>
</feature>
<comment type="similarity">
    <text evidence="1">Belongs to the peptidase C40 family.</text>
</comment>
<keyword evidence="2" id="KW-0645">Protease</keyword>
<protein>
    <submittedName>
        <fullName evidence="9">Hydrolase Nlp/P60</fullName>
    </submittedName>
</protein>
<dbReference type="PANTHER" id="PTHR47359">
    <property type="entry name" value="PEPTIDOGLYCAN DL-ENDOPEPTIDASE CWLO"/>
    <property type="match status" value="1"/>
</dbReference>
<dbReference type="Pfam" id="PF24568">
    <property type="entry name" value="CC_PcsB"/>
    <property type="match status" value="1"/>
</dbReference>
<dbReference type="EMBL" id="PPEK01000010">
    <property type="protein sequence ID" value="PNV67289.1"/>
    <property type="molecule type" value="Genomic_DNA"/>
</dbReference>
<dbReference type="GO" id="GO:0008234">
    <property type="term" value="F:cysteine-type peptidase activity"/>
    <property type="evidence" value="ECO:0007669"/>
    <property type="project" value="UniProtKB-KW"/>
</dbReference>
<comment type="caution">
    <text evidence="9">The sequence shown here is derived from an EMBL/GenBank/DDBJ whole genome shotgun (WGS) entry which is preliminary data.</text>
</comment>
<keyword evidence="4 9" id="KW-0378">Hydrolase</keyword>
<evidence type="ECO:0000256" key="5">
    <source>
        <dbReference type="ARBA" id="ARBA00022807"/>
    </source>
</evidence>
<feature type="coiled-coil region" evidence="6">
    <location>
        <begin position="38"/>
        <end position="100"/>
    </location>
</feature>
<feature type="coiled-coil region" evidence="6">
    <location>
        <begin position="147"/>
        <end position="224"/>
    </location>
</feature>
<dbReference type="Proteomes" id="UP000236197">
    <property type="component" value="Unassembled WGS sequence"/>
</dbReference>
<keyword evidence="5" id="KW-0788">Thiol protease</keyword>
<feature type="chain" id="PRO_5038611212" evidence="7">
    <location>
        <begin position="29"/>
        <end position="359"/>
    </location>
</feature>
<keyword evidence="6" id="KW-0175">Coiled coil</keyword>
<dbReference type="InterPro" id="IPR038765">
    <property type="entry name" value="Papain-like_cys_pep_sf"/>
</dbReference>
<keyword evidence="3 7" id="KW-0732">Signal</keyword>
<dbReference type="PANTHER" id="PTHR47359:SF3">
    <property type="entry name" value="NLP_P60 DOMAIN-CONTAINING PROTEIN-RELATED"/>
    <property type="match status" value="1"/>
</dbReference>
<reference evidence="10" key="1">
    <citation type="submission" date="2018-01" db="EMBL/GenBank/DDBJ databases">
        <title>Rubneribacter badeniensis gen. nov., sp. nov., and Colonibacter rubneri, gen. nov., sp. nov., WGS of new members of the Eggerthellaceae.</title>
        <authorList>
            <person name="Danylec N."/>
            <person name="Stoll D.A."/>
            <person name="Doetsch A."/>
            <person name="Kulling S.E."/>
            <person name="Huch M."/>
        </authorList>
    </citation>
    <scope>NUCLEOTIDE SEQUENCE [LARGE SCALE GENOMIC DNA]</scope>
    <source>
        <strain evidence="10">ResAG-96</strain>
    </source>
</reference>
<dbReference type="InterPro" id="IPR057309">
    <property type="entry name" value="PcsB_CC"/>
</dbReference>
<dbReference type="Gene3D" id="6.10.250.3150">
    <property type="match status" value="1"/>
</dbReference>
<organism evidence="9 10">
    <name type="scientific">Enteroscipio rubneri</name>
    <dbReference type="NCBI Taxonomy" id="2070686"/>
    <lineage>
        <taxon>Bacteria</taxon>
        <taxon>Bacillati</taxon>
        <taxon>Actinomycetota</taxon>
        <taxon>Coriobacteriia</taxon>
        <taxon>Eggerthellales</taxon>
        <taxon>Eggerthellaceae</taxon>
        <taxon>Enteroscipio</taxon>
    </lineage>
</organism>
<evidence type="ECO:0000256" key="2">
    <source>
        <dbReference type="ARBA" id="ARBA00022670"/>
    </source>
</evidence>
<evidence type="ECO:0000256" key="6">
    <source>
        <dbReference type="SAM" id="Coils"/>
    </source>
</evidence>
<accession>A0A2K2UAJ1</accession>
<dbReference type="AlphaFoldDB" id="A0A2K2UAJ1"/>
<dbReference type="InterPro" id="IPR051794">
    <property type="entry name" value="PG_Endopeptidase_C40"/>
</dbReference>
<gene>
    <name evidence="9" type="ORF">C2L71_08585</name>
</gene>
<evidence type="ECO:0000256" key="4">
    <source>
        <dbReference type="ARBA" id="ARBA00022801"/>
    </source>
</evidence>
<dbReference type="PROSITE" id="PS51935">
    <property type="entry name" value="NLPC_P60"/>
    <property type="match status" value="1"/>
</dbReference>
<feature type="signal peptide" evidence="7">
    <location>
        <begin position="1"/>
        <end position="28"/>
    </location>
</feature>
<evidence type="ECO:0000256" key="1">
    <source>
        <dbReference type="ARBA" id="ARBA00007074"/>
    </source>
</evidence>